<dbReference type="AlphaFoldDB" id="A0A7R7MNW5"/>
<feature type="domain" description="Transcription regulator PadR C-terminal" evidence="2">
    <location>
        <begin position="92"/>
        <end position="180"/>
    </location>
</feature>
<feature type="domain" description="Transcription regulator PadR N-terminal" evidence="1">
    <location>
        <begin position="7"/>
        <end position="80"/>
    </location>
</feature>
<sequence length="190" mass="21796">MSLRDAVLAALLEGESSGYDLAKGFDASVANFWPATPQQLYRELDRLAEQGLIRARVVRQERRPNKRMFSLTEAGREAIRQFTAKAPKPSVIRDELLVKVQAADAGDMPAVRESILERMQWARAKLQRYERLRARMMDGRTEKEYLAHTDRVGPYLTLVRGISFEEENIRWAEQALAVIERRLSAIRGPR</sequence>
<dbReference type="OMA" id="ANFWMAT"/>
<dbReference type="InterPro" id="IPR036390">
    <property type="entry name" value="WH_DNA-bd_sf"/>
</dbReference>
<dbReference type="RefSeq" id="WP_009956861.1">
    <property type="nucleotide sequence ID" value="NZ_AP024241.1"/>
</dbReference>
<dbReference type="Pfam" id="PF10400">
    <property type="entry name" value="Vir_act_alpha_C"/>
    <property type="match status" value="1"/>
</dbReference>
<reference evidence="3 4" key="1">
    <citation type="submission" date="2020-12" db="EMBL/GenBank/DDBJ databases">
        <title>Genome sequence of clinical Mycobacterium intracellulare strains.</title>
        <authorList>
            <person name="Tateishi Y."/>
            <person name="Matsumoto S."/>
            <person name="Fukushima Y."/>
            <person name="Nakajima C."/>
            <person name="Suzuki Y."/>
        </authorList>
    </citation>
    <scope>NUCLEOTIDE SEQUENCE [LARGE SCALE GENOMIC DNA]</scope>
    <source>
        <strain evidence="3 4">M018</strain>
    </source>
</reference>
<evidence type="ECO:0000259" key="2">
    <source>
        <dbReference type="Pfam" id="PF10400"/>
    </source>
</evidence>
<evidence type="ECO:0000313" key="4">
    <source>
        <dbReference type="Proteomes" id="UP000595205"/>
    </source>
</evidence>
<dbReference type="GeneID" id="45452444"/>
<dbReference type="Gene3D" id="1.10.10.10">
    <property type="entry name" value="Winged helix-like DNA-binding domain superfamily/Winged helix DNA-binding domain"/>
    <property type="match status" value="1"/>
</dbReference>
<dbReference type="InterPro" id="IPR036388">
    <property type="entry name" value="WH-like_DNA-bd_sf"/>
</dbReference>
<protein>
    <submittedName>
        <fullName evidence="3">PadR family transcriptional regulator</fullName>
    </submittedName>
</protein>
<dbReference type="Proteomes" id="UP000595205">
    <property type="component" value="Chromosome"/>
</dbReference>
<name>A0A7R7MNW5_MYCIT</name>
<dbReference type="PANTHER" id="PTHR43252:SF4">
    <property type="entry name" value="TRANSCRIPTIONAL REGULATORY PROTEIN"/>
    <property type="match status" value="1"/>
</dbReference>
<dbReference type="InterPro" id="IPR018309">
    <property type="entry name" value="Tscrpt_reg_PadR_C"/>
</dbReference>
<dbReference type="InterPro" id="IPR005149">
    <property type="entry name" value="Tscrpt_reg_PadR_N"/>
</dbReference>
<proteinExistence type="predicted"/>
<accession>A0A7R7MNW5</accession>
<gene>
    <name evidence="3" type="ORF">MINTM018_01450</name>
</gene>
<organism evidence="3 4">
    <name type="scientific">Mycobacterium intracellulare</name>
    <dbReference type="NCBI Taxonomy" id="1767"/>
    <lineage>
        <taxon>Bacteria</taxon>
        <taxon>Bacillati</taxon>
        <taxon>Actinomycetota</taxon>
        <taxon>Actinomycetes</taxon>
        <taxon>Mycobacteriales</taxon>
        <taxon>Mycobacteriaceae</taxon>
        <taxon>Mycobacterium</taxon>
        <taxon>Mycobacterium avium complex (MAC)</taxon>
    </lineage>
</organism>
<evidence type="ECO:0000259" key="1">
    <source>
        <dbReference type="Pfam" id="PF03551"/>
    </source>
</evidence>
<dbReference type="PANTHER" id="PTHR43252">
    <property type="entry name" value="TRANSCRIPTIONAL REGULATOR YQJI"/>
    <property type="match status" value="1"/>
</dbReference>
<dbReference type="Gene3D" id="6.10.140.190">
    <property type="match status" value="1"/>
</dbReference>
<dbReference type="EMBL" id="AP024255">
    <property type="protein sequence ID" value="BCO97375.1"/>
    <property type="molecule type" value="Genomic_DNA"/>
</dbReference>
<evidence type="ECO:0000313" key="3">
    <source>
        <dbReference type="EMBL" id="BCO97375.1"/>
    </source>
</evidence>
<dbReference type="Pfam" id="PF03551">
    <property type="entry name" value="PadR"/>
    <property type="match status" value="1"/>
</dbReference>
<dbReference type="SUPFAM" id="SSF46785">
    <property type="entry name" value="Winged helix' DNA-binding domain"/>
    <property type="match status" value="1"/>
</dbReference>